<evidence type="ECO:0000256" key="1">
    <source>
        <dbReference type="SAM" id="Phobius"/>
    </source>
</evidence>
<name>A0A1W1HAR7_9BACT</name>
<feature type="transmembrane region" description="Helical" evidence="1">
    <location>
        <begin position="169"/>
        <end position="188"/>
    </location>
</feature>
<dbReference type="STRING" id="1246637.MTBBW1_1860002"/>
<accession>A0A1W1HAR7</accession>
<keyword evidence="3" id="KW-1185">Reference proteome</keyword>
<sequence length="267" mass="31165">MKEIKTKKLCYLSIVQIIFAILFYAEPCSSFEVALRITDREIVESLAEVKQGQQAMNRRIDDLITNMNKRFEEMNTNFSSRFAAIDKRFEDMNANFNSRFAAIDKRFEDMNANFNSRFAAIDKRFEDMNANFNSRFEAADRRFEDMNKRFEEMNANFNNRFEEMHNTLLTLYASTMALFGGLMGYMIWDRKKSHLPLERKLNAVVEDISITKTNTSSRITNIDMELQQHLDIGNPSGPVIPRLLQALRELARTDEKLADVLRSFSLL</sequence>
<dbReference type="Gene3D" id="3.90.20.10">
    <property type="match status" value="2"/>
</dbReference>
<dbReference type="OrthoDB" id="5419575at2"/>
<dbReference type="AlphaFoldDB" id="A0A1W1HAR7"/>
<dbReference type="Proteomes" id="UP000191931">
    <property type="component" value="Unassembled WGS sequence"/>
</dbReference>
<protein>
    <submittedName>
        <fullName evidence="2">Uncharacterized protein</fullName>
    </submittedName>
</protein>
<reference evidence="2 3" key="1">
    <citation type="submission" date="2017-03" db="EMBL/GenBank/DDBJ databases">
        <authorList>
            <person name="Afonso C.L."/>
            <person name="Miller P.J."/>
            <person name="Scott M.A."/>
            <person name="Spackman E."/>
            <person name="Goraichik I."/>
            <person name="Dimitrov K.M."/>
            <person name="Suarez D.L."/>
            <person name="Swayne D.E."/>
        </authorList>
    </citation>
    <scope>NUCLEOTIDE SEQUENCE [LARGE SCALE GENOMIC DNA]</scope>
    <source>
        <strain evidence="2">PRJEB14757</strain>
    </source>
</reference>
<keyword evidence="1" id="KW-0472">Membrane</keyword>
<proteinExistence type="predicted"/>
<keyword evidence="1" id="KW-1133">Transmembrane helix</keyword>
<dbReference type="SUPFAM" id="SSF103657">
    <property type="entry name" value="BAR/IMD domain-like"/>
    <property type="match status" value="1"/>
</dbReference>
<keyword evidence="1" id="KW-0812">Transmembrane</keyword>
<dbReference type="InterPro" id="IPR027267">
    <property type="entry name" value="AH/BAR_dom_sf"/>
</dbReference>
<organism evidence="2 3">
    <name type="scientific">Desulfamplus magnetovallimortis</name>
    <dbReference type="NCBI Taxonomy" id="1246637"/>
    <lineage>
        <taxon>Bacteria</taxon>
        <taxon>Pseudomonadati</taxon>
        <taxon>Thermodesulfobacteriota</taxon>
        <taxon>Desulfobacteria</taxon>
        <taxon>Desulfobacterales</taxon>
        <taxon>Desulfobacteraceae</taxon>
        <taxon>Desulfamplus</taxon>
    </lineage>
</organism>
<evidence type="ECO:0000313" key="3">
    <source>
        <dbReference type="Proteomes" id="UP000191931"/>
    </source>
</evidence>
<dbReference type="RefSeq" id="WP_080806523.1">
    <property type="nucleotide sequence ID" value="NZ_LT828554.1"/>
</dbReference>
<gene>
    <name evidence="2" type="ORF">MTBBW1_1860002</name>
</gene>
<dbReference type="EMBL" id="FWEV01000097">
    <property type="protein sequence ID" value="SLM29512.1"/>
    <property type="molecule type" value="Genomic_DNA"/>
</dbReference>
<evidence type="ECO:0000313" key="2">
    <source>
        <dbReference type="EMBL" id="SLM29512.1"/>
    </source>
</evidence>